<evidence type="ECO:0000256" key="2">
    <source>
        <dbReference type="ARBA" id="ARBA00022763"/>
    </source>
</evidence>
<reference evidence="7" key="1">
    <citation type="submission" date="2025-08" db="UniProtKB">
        <authorList>
            <consortium name="RefSeq"/>
        </authorList>
    </citation>
    <scope>IDENTIFICATION</scope>
    <source>
        <strain evidence="7">OHB3-1</strain>
    </source>
</reference>
<feature type="compositionally biased region" description="Basic and acidic residues" evidence="4">
    <location>
        <begin position="163"/>
        <end position="183"/>
    </location>
</feature>
<accession>A0A6J1CA00</accession>
<dbReference type="Pfam" id="PF16589">
    <property type="entry name" value="BRCT_2"/>
    <property type="match status" value="1"/>
</dbReference>
<feature type="domain" description="BRCT" evidence="5">
    <location>
        <begin position="841"/>
        <end position="930"/>
    </location>
</feature>
<feature type="compositionally biased region" description="Basic residues" evidence="4">
    <location>
        <begin position="542"/>
        <end position="552"/>
    </location>
</feature>
<dbReference type="Pfam" id="PF16770">
    <property type="entry name" value="RTT107_BRCT_5"/>
    <property type="match status" value="1"/>
</dbReference>
<evidence type="ECO:0000256" key="3">
    <source>
        <dbReference type="ARBA" id="ARBA00023242"/>
    </source>
</evidence>
<feature type="region of interest" description="Disordered" evidence="4">
    <location>
        <begin position="163"/>
        <end position="185"/>
    </location>
</feature>
<sequence length="1075" mass="119342">MASSGSDPEDIDCTDTEVFDGHLSPTTSSGTTHFYDDKFETQVVDLAGESQAVDPIDDEFETQIANPAGETQAFDIAGETQILSLCGETQLLDDDPIPTCIENMDFNTQILNDFDDDVGTDCYDDEGTDTTEINSDEDLSGDESAQSFDQLVDWEKGLLTSLPERDGRKDYEELPDKSTDKKCNSGPTRLVSIRAASLRASGLAAARSSASQTRNPWPSSVISDKDIEKSSLKDNHVDRQINLGQCCANAGELGNIKCRVGSSAVRKLFTEDSTPANDLGDLHELTAYDGDQLAGLSYVDSQEPGDLTQDNALDFVEKFLKDNSMEFDRGGTCKLDAMVQSKSIPNPKGQYDLANIVNCIRRVGESKVFDWDDNREDETGGDLFCRRKEEFFTEPRKLKGRRPDSNGAKEGSSLSIENTKSRFFCSESRLELGKGKENNESTRETTIKCKKNLRKKLDQQNDGVPCKGQLEDDVIEPDEQEVLNVGFDTQMAAEAMEALFHDGNIDKLVNNGENKRLENSRKDSFGGSPAGKPDYSLNLRQSAKRGRAKKRNTVNTERNRQRVLSQRSSGNLIKSCENETVKMPGKGKRTNADKISENENSGCVSNNGCRTVQKWPLCEKVVEVSPVAHRTRRSRIANQSKNAKAKRTKATEAVSKTLNMKTKKGTKNDAINSAGERSSCGMLAGEVGLSDKFLGQTVNRRKRSRNTQKTRSSLRLLSPLSLNENLEGPTVDRTDAENAHVLSLTVDMNVNKKNDGRTVSSVVRTTLEESPSKRRKPSILVCTTPPDNCRTPVNAASPVCMGNEYYKQSCKKSRSKSCLLKEIRDLTATGLVSGSLSTESRKRKDMNEVRVLYSQHLDEDIIKQQKKTLARLGVTVAPSMTEATHFIADKFVRTRNMLEAIAHGKLVVTHLWIESCGQASCFIDEKNYILRDAKKEKEFGFSMPGSLACARQRPLLEGRRVLITPNTKPGKDVILSLIKAVKGQAVERIGRSMLKDDQIPDDLLVLSCEEDYDFCLPFLQKGAAVYSSELLLNGIVTQKLEFERHRLFVDHVKRTRSTIWLKKDGNKFHPVAKHQ</sequence>
<feature type="compositionally biased region" description="Basic and acidic residues" evidence="4">
    <location>
        <begin position="513"/>
        <end position="524"/>
    </location>
</feature>
<protein>
    <submittedName>
        <fullName evidence="7">Uncharacterized protein LOC111009745</fullName>
    </submittedName>
</protein>
<feature type="region of interest" description="Disordered" evidence="4">
    <location>
        <begin position="1"/>
        <end position="27"/>
    </location>
</feature>
<dbReference type="SUPFAM" id="SSF52113">
    <property type="entry name" value="BRCT domain"/>
    <property type="match status" value="1"/>
</dbReference>
<dbReference type="OrthoDB" id="342264at2759"/>
<keyword evidence="3" id="KW-0539">Nucleus</keyword>
<dbReference type="InterPro" id="IPR051579">
    <property type="entry name" value="DDR_Transcriptional_Reg"/>
</dbReference>
<organism evidence="6 7">
    <name type="scientific">Momordica charantia</name>
    <name type="common">Bitter gourd</name>
    <name type="synonym">Balsam pear</name>
    <dbReference type="NCBI Taxonomy" id="3673"/>
    <lineage>
        <taxon>Eukaryota</taxon>
        <taxon>Viridiplantae</taxon>
        <taxon>Streptophyta</taxon>
        <taxon>Embryophyta</taxon>
        <taxon>Tracheophyta</taxon>
        <taxon>Spermatophyta</taxon>
        <taxon>Magnoliopsida</taxon>
        <taxon>eudicotyledons</taxon>
        <taxon>Gunneridae</taxon>
        <taxon>Pentapetalae</taxon>
        <taxon>rosids</taxon>
        <taxon>fabids</taxon>
        <taxon>Cucurbitales</taxon>
        <taxon>Cucurbitaceae</taxon>
        <taxon>Momordiceae</taxon>
        <taxon>Momordica</taxon>
    </lineage>
</organism>
<dbReference type="PROSITE" id="PS50172">
    <property type="entry name" value="BRCT"/>
    <property type="match status" value="1"/>
</dbReference>
<dbReference type="Gene3D" id="3.40.50.10190">
    <property type="entry name" value="BRCT domain"/>
    <property type="match status" value="2"/>
</dbReference>
<dbReference type="RefSeq" id="XP_022138630.1">
    <property type="nucleotide sequence ID" value="XM_022282938.1"/>
</dbReference>
<evidence type="ECO:0000259" key="5">
    <source>
        <dbReference type="PROSITE" id="PS50172"/>
    </source>
</evidence>
<feature type="compositionally biased region" description="Acidic residues" evidence="4">
    <location>
        <begin position="7"/>
        <end position="18"/>
    </location>
</feature>
<dbReference type="InterPro" id="IPR036420">
    <property type="entry name" value="BRCT_dom_sf"/>
</dbReference>
<dbReference type="GO" id="GO:0006974">
    <property type="term" value="P:DNA damage response"/>
    <property type="evidence" value="ECO:0007669"/>
    <property type="project" value="UniProtKB-KW"/>
</dbReference>
<evidence type="ECO:0000256" key="4">
    <source>
        <dbReference type="SAM" id="MobiDB-lite"/>
    </source>
</evidence>
<dbReference type="InterPro" id="IPR001357">
    <property type="entry name" value="BRCT_dom"/>
</dbReference>
<dbReference type="SMART" id="SM00292">
    <property type="entry name" value="BRCT"/>
    <property type="match status" value="1"/>
</dbReference>
<feature type="compositionally biased region" description="Acidic residues" evidence="4">
    <location>
        <begin position="123"/>
        <end position="141"/>
    </location>
</feature>
<name>A0A6J1CA00_MOMCH</name>
<dbReference type="PANTHER" id="PTHR23196">
    <property type="entry name" value="PAX TRANSCRIPTION ACTIVATION DOMAIN INTERACTING PROTEIN"/>
    <property type="match status" value="1"/>
</dbReference>
<gene>
    <name evidence="7" type="primary">LOC111009745</name>
</gene>
<keyword evidence="2" id="KW-0227">DNA damage</keyword>
<proteinExistence type="predicted"/>
<dbReference type="AlphaFoldDB" id="A0A6J1CA00"/>
<keyword evidence="6" id="KW-1185">Reference proteome</keyword>
<dbReference type="CDD" id="cd17744">
    <property type="entry name" value="BRCT_MDC1_rpt1"/>
    <property type="match status" value="1"/>
</dbReference>
<dbReference type="PANTHER" id="PTHR23196:SF1">
    <property type="entry name" value="PAX-INTERACTING PROTEIN 1"/>
    <property type="match status" value="1"/>
</dbReference>
<evidence type="ECO:0000256" key="1">
    <source>
        <dbReference type="ARBA" id="ARBA00004123"/>
    </source>
</evidence>
<evidence type="ECO:0000313" key="7">
    <source>
        <dbReference type="RefSeq" id="XP_022138630.1"/>
    </source>
</evidence>
<evidence type="ECO:0000313" key="6">
    <source>
        <dbReference type="Proteomes" id="UP000504603"/>
    </source>
</evidence>
<dbReference type="GO" id="GO:0005634">
    <property type="term" value="C:nucleus"/>
    <property type="evidence" value="ECO:0007669"/>
    <property type="project" value="UniProtKB-SubCell"/>
</dbReference>
<feature type="compositionally biased region" description="Polar residues" evidence="4">
    <location>
        <begin position="562"/>
        <end position="571"/>
    </location>
</feature>
<feature type="region of interest" description="Disordered" evidence="4">
    <location>
        <begin position="511"/>
        <end position="571"/>
    </location>
</feature>
<feature type="region of interest" description="Disordered" evidence="4">
    <location>
        <begin position="123"/>
        <end position="144"/>
    </location>
</feature>
<dbReference type="KEGG" id="mcha:111009745"/>
<dbReference type="GeneID" id="111009745"/>
<dbReference type="Proteomes" id="UP000504603">
    <property type="component" value="Unplaced"/>
</dbReference>
<comment type="subcellular location">
    <subcellularLocation>
        <location evidence="1">Nucleus</location>
    </subcellularLocation>
</comment>
<feature type="region of interest" description="Disordered" evidence="4">
    <location>
        <begin position="630"/>
        <end position="650"/>
    </location>
</feature>
<dbReference type="CDD" id="cd18432">
    <property type="entry name" value="BRCT_PAXIP1_rpt6_like"/>
    <property type="match status" value="1"/>
</dbReference>